<protein>
    <recommendedName>
        <fullName evidence="3">histidine kinase</fullName>
        <ecNumber evidence="3">2.7.13.3</ecNumber>
    </recommendedName>
</protein>
<keyword evidence="6" id="KW-0808">Transferase</keyword>
<dbReference type="PROSITE" id="PS50112">
    <property type="entry name" value="PAS"/>
    <property type="match status" value="2"/>
</dbReference>
<evidence type="ECO:0000256" key="3">
    <source>
        <dbReference type="ARBA" id="ARBA00012438"/>
    </source>
</evidence>
<sequence>MPEHSAYQHEREILENEQKQLLATLLSAIPDLVWLRSPDTNVDARLINQLHIPEDIQLHIPEDNMPRPCGLVATLLDATPDLVFFKDLQGVYLGCNPMFAKFVGRSREEILGKTDFELFKKPVAEAFRAYDQQMLKALMPRRNEEWCTFPNGRQALFDTLKTPYWDVNGKLAGVLGLSREITDRWRAEEQLRESETNLRAFFESMDDLIFVATPSGEIRHINASVTRKLGYCVEELLGTSLLDLHPAERRAEAKRNLVDLLSGRRKSCPLPLVAKNGQLLAVESRAWRGQWSGENCLFGMSKDLTNEQAAEQALIREQQRMAGILLGTHVGTWEWNVRTGEVILNSRWAEILGYSLSELEPITIETWTRFTHPDDLRISQALLERHFKGECADYECETRMRHKDGHWVWILDRGRVIDRTPDGEPVWMLGTHQDITERRLAKDALLESNRQLQAANERAQALALQAQAANAAKSEFLANMSHEIRTPMNGVIGMTGLLLDTQLTEEQHRYAETIRASGEALLTLINDILDFSKIEAGKLSLEILDFELTALLDDLAASLVHRAYEKGLELLCAAAPAVPTQLRGDPGRLRQILTNLVGNAIKFTASGEVAMQVTLEEDSIDSVRLRFAVRDTGIGIPEHKINLLFNKFSQVDASITRHYGGTGLGLAISRQLSELMGGTVGVSSELGRGSEFWFTAQLGKQLAAPPEPSLPELAGIRVLIVDDNATSRVLLSERLRAWDMRPLAVADGLVALRTLEREQMNHDPFRIALIDLEMPGVDGETLGRSIRADTRMADLQMVILPSLARPNNLQQFAASGFAAHLPKPVRQQELCELLLALLSSTETSTSETPLRLLGRPPSRSTSSTLTERFAQSKARILLAEDNPVNQQLALGILKKFGLRADAVANGEEVLNALATLPYDLVLMDVQMPVMNGLEAARLIRNPASPLNNHAIPIIAMTANAMQGDREECLAAGMNDYVSKPVRPLALAEALEKWLHV</sequence>
<dbReference type="Gene3D" id="3.40.50.2300">
    <property type="match status" value="2"/>
</dbReference>
<keyword evidence="5 14" id="KW-0597">Phosphoprotein</keyword>
<dbReference type="InterPro" id="IPR003594">
    <property type="entry name" value="HATPase_dom"/>
</dbReference>
<dbReference type="InterPro" id="IPR004358">
    <property type="entry name" value="Sig_transdc_His_kin-like_C"/>
</dbReference>
<dbReference type="Gene3D" id="3.30.450.20">
    <property type="entry name" value="PAS domain"/>
    <property type="match status" value="3"/>
</dbReference>
<dbReference type="InterPro" id="IPR036890">
    <property type="entry name" value="HATPase_C_sf"/>
</dbReference>
<dbReference type="InterPro" id="IPR005467">
    <property type="entry name" value="His_kinase_dom"/>
</dbReference>
<comment type="catalytic activity">
    <reaction evidence="1">
        <text>ATP + protein L-histidine = ADP + protein N-phospho-L-histidine.</text>
        <dbReference type="EC" id="2.7.13.3"/>
    </reaction>
</comment>
<dbReference type="InterPro" id="IPR013655">
    <property type="entry name" value="PAS_fold_3"/>
</dbReference>
<dbReference type="Pfam" id="PF08447">
    <property type="entry name" value="PAS_3"/>
    <property type="match status" value="1"/>
</dbReference>
<keyword evidence="4" id="KW-1003">Cell membrane</keyword>
<name>A0A2S7XSH2_9GAMM</name>
<dbReference type="InterPro" id="IPR013767">
    <property type="entry name" value="PAS_fold"/>
</dbReference>
<reference evidence="20 21" key="1">
    <citation type="submission" date="2018-01" db="EMBL/GenBank/DDBJ databases">
        <title>The complete genome sequence of Chromatium okenii LaCa, a purple sulfur bacterium with a turbulent life.</title>
        <authorList>
            <person name="Luedin S.M."/>
            <person name="Liechti N."/>
            <person name="Storelli N."/>
            <person name="Danza F."/>
            <person name="Wittwer M."/>
            <person name="Pothier J.F."/>
            <person name="Tonolla M.A."/>
        </authorList>
    </citation>
    <scope>NUCLEOTIDE SEQUENCE [LARGE SCALE GENOMIC DNA]</scope>
    <source>
        <strain evidence="20 21">LaCa</strain>
    </source>
</reference>
<feature type="domain" description="PAS" evidence="18">
    <location>
        <begin position="194"/>
        <end position="264"/>
    </location>
</feature>
<dbReference type="Pfam" id="PF00072">
    <property type="entry name" value="Response_reg"/>
    <property type="match status" value="2"/>
</dbReference>
<evidence type="ECO:0000313" key="21">
    <source>
        <dbReference type="Proteomes" id="UP000239936"/>
    </source>
</evidence>
<dbReference type="InterPro" id="IPR035965">
    <property type="entry name" value="PAS-like_dom_sf"/>
</dbReference>
<feature type="domain" description="PAC" evidence="19">
    <location>
        <begin position="394"/>
        <end position="447"/>
    </location>
</feature>
<dbReference type="CDD" id="cd17546">
    <property type="entry name" value="REC_hyHK_CKI1_RcsC-like"/>
    <property type="match status" value="1"/>
</dbReference>
<dbReference type="InterPro" id="IPR003661">
    <property type="entry name" value="HisK_dim/P_dom"/>
</dbReference>
<evidence type="ECO:0000256" key="15">
    <source>
        <dbReference type="SAM" id="Coils"/>
    </source>
</evidence>
<dbReference type="AlphaFoldDB" id="A0A2S7XSH2"/>
<dbReference type="NCBIfam" id="TIGR00229">
    <property type="entry name" value="sensory_box"/>
    <property type="match status" value="3"/>
</dbReference>
<dbReference type="Pfam" id="PF08448">
    <property type="entry name" value="PAS_4"/>
    <property type="match status" value="1"/>
</dbReference>
<dbReference type="InterPro" id="IPR000014">
    <property type="entry name" value="PAS"/>
</dbReference>
<evidence type="ECO:0000256" key="1">
    <source>
        <dbReference type="ARBA" id="ARBA00000085"/>
    </source>
</evidence>
<keyword evidence="13" id="KW-0472">Membrane</keyword>
<dbReference type="InterPro" id="IPR001789">
    <property type="entry name" value="Sig_transdc_resp-reg_receiver"/>
</dbReference>
<dbReference type="CDD" id="cd00082">
    <property type="entry name" value="HisKA"/>
    <property type="match status" value="1"/>
</dbReference>
<evidence type="ECO:0000256" key="2">
    <source>
        <dbReference type="ARBA" id="ARBA00004651"/>
    </source>
</evidence>
<evidence type="ECO:0000259" key="17">
    <source>
        <dbReference type="PROSITE" id="PS50110"/>
    </source>
</evidence>
<dbReference type="Gene3D" id="3.30.565.10">
    <property type="entry name" value="Histidine kinase-like ATPase, C-terminal domain"/>
    <property type="match status" value="1"/>
</dbReference>
<keyword evidence="10" id="KW-0067">ATP-binding</keyword>
<evidence type="ECO:0000256" key="13">
    <source>
        <dbReference type="ARBA" id="ARBA00023136"/>
    </source>
</evidence>
<dbReference type="RefSeq" id="WP_105073439.1">
    <property type="nucleotide sequence ID" value="NZ_PPGH01000034.1"/>
</dbReference>
<dbReference type="PROSITE" id="PS50110">
    <property type="entry name" value="RESPONSE_REGULATORY"/>
    <property type="match status" value="2"/>
</dbReference>
<evidence type="ECO:0000256" key="14">
    <source>
        <dbReference type="PROSITE-ProRule" id="PRU00169"/>
    </source>
</evidence>
<dbReference type="SMART" id="SM00388">
    <property type="entry name" value="HisKA"/>
    <property type="match status" value="1"/>
</dbReference>
<dbReference type="PRINTS" id="PR00344">
    <property type="entry name" value="BCTRLSENSOR"/>
</dbReference>
<feature type="domain" description="PAC" evidence="19">
    <location>
        <begin position="141"/>
        <end position="193"/>
    </location>
</feature>
<dbReference type="PANTHER" id="PTHR45339:SF1">
    <property type="entry name" value="HYBRID SIGNAL TRANSDUCTION HISTIDINE KINASE J"/>
    <property type="match status" value="1"/>
</dbReference>
<evidence type="ECO:0000313" key="20">
    <source>
        <dbReference type="EMBL" id="PQJ96680.1"/>
    </source>
</evidence>
<dbReference type="SMART" id="SM00086">
    <property type="entry name" value="PAC"/>
    <property type="match status" value="1"/>
</dbReference>
<dbReference type="GO" id="GO:0005524">
    <property type="term" value="F:ATP binding"/>
    <property type="evidence" value="ECO:0007669"/>
    <property type="project" value="UniProtKB-KW"/>
</dbReference>
<dbReference type="FunFam" id="1.10.287.130:FF:000003">
    <property type="entry name" value="Histidine kinase"/>
    <property type="match status" value="1"/>
</dbReference>
<dbReference type="InterPro" id="IPR013656">
    <property type="entry name" value="PAS_4"/>
</dbReference>
<feature type="domain" description="PAS" evidence="18">
    <location>
        <begin position="75"/>
        <end position="138"/>
    </location>
</feature>
<keyword evidence="11" id="KW-1133">Transmembrane helix</keyword>
<dbReference type="GO" id="GO:0006355">
    <property type="term" value="P:regulation of DNA-templated transcription"/>
    <property type="evidence" value="ECO:0007669"/>
    <property type="project" value="InterPro"/>
</dbReference>
<dbReference type="PROSITE" id="PS50109">
    <property type="entry name" value="HIS_KIN"/>
    <property type="match status" value="1"/>
</dbReference>
<dbReference type="SUPFAM" id="SSF55874">
    <property type="entry name" value="ATPase domain of HSP90 chaperone/DNA topoisomerase II/histidine kinase"/>
    <property type="match status" value="1"/>
</dbReference>
<evidence type="ECO:0000259" key="16">
    <source>
        <dbReference type="PROSITE" id="PS50109"/>
    </source>
</evidence>
<organism evidence="20 21">
    <name type="scientific">Chromatium okenii</name>
    <dbReference type="NCBI Taxonomy" id="61644"/>
    <lineage>
        <taxon>Bacteria</taxon>
        <taxon>Pseudomonadati</taxon>
        <taxon>Pseudomonadota</taxon>
        <taxon>Gammaproteobacteria</taxon>
        <taxon>Chromatiales</taxon>
        <taxon>Chromatiaceae</taxon>
        <taxon>Chromatium</taxon>
    </lineage>
</organism>
<keyword evidence="7" id="KW-0812">Transmembrane</keyword>
<evidence type="ECO:0000256" key="11">
    <source>
        <dbReference type="ARBA" id="ARBA00022989"/>
    </source>
</evidence>
<dbReference type="GO" id="GO:0005886">
    <property type="term" value="C:plasma membrane"/>
    <property type="evidence" value="ECO:0007669"/>
    <property type="project" value="UniProtKB-SubCell"/>
</dbReference>
<feature type="domain" description="Response regulatory" evidence="17">
    <location>
        <begin position="717"/>
        <end position="838"/>
    </location>
</feature>
<evidence type="ECO:0000256" key="12">
    <source>
        <dbReference type="ARBA" id="ARBA00023012"/>
    </source>
</evidence>
<feature type="modified residue" description="4-aspartylphosphate" evidence="14">
    <location>
        <position position="924"/>
    </location>
</feature>
<dbReference type="PROSITE" id="PS50113">
    <property type="entry name" value="PAC"/>
    <property type="match status" value="2"/>
</dbReference>
<evidence type="ECO:0000256" key="5">
    <source>
        <dbReference type="ARBA" id="ARBA00022553"/>
    </source>
</evidence>
<dbReference type="InterPro" id="IPR011006">
    <property type="entry name" value="CheY-like_superfamily"/>
</dbReference>
<dbReference type="EMBL" id="PPGH01000034">
    <property type="protein sequence ID" value="PQJ96680.1"/>
    <property type="molecule type" value="Genomic_DNA"/>
</dbReference>
<dbReference type="SUPFAM" id="SSF55785">
    <property type="entry name" value="PYP-like sensor domain (PAS domain)"/>
    <property type="match status" value="3"/>
</dbReference>
<gene>
    <name evidence="20" type="ORF">CXB77_07860</name>
</gene>
<dbReference type="FunFam" id="3.30.565.10:FF:000010">
    <property type="entry name" value="Sensor histidine kinase RcsC"/>
    <property type="match status" value="1"/>
</dbReference>
<proteinExistence type="predicted"/>
<accession>A0A2S7XSH2</accession>
<evidence type="ECO:0000256" key="6">
    <source>
        <dbReference type="ARBA" id="ARBA00022679"/>
    </source>
</evidence>
<dbReference type="SUPFAM" id="SSF52172">
    <property type="entry name" value="CheY-like"/>
    <property type="match status" value="2"/>
</dbReference>
<dbReference type="SMART" id="SM00448">
    <property type="entry name" value="REC"/>
    <property type="match status" value="2"/>
</dbReference>
<dbReference type="Proteomes" id="UP000239936">
    <property type="component" value="Unassembled WGS sequence"/>
</dbReference>
<dbReference type="EC" id="2.7.13.3" evidence="3"/>
<keyword evidence="21" id="KW-1185">Reference proteome</keyword>
<dbReference type="SUPFAM" id="SSF47384">
    <property type="entry name" value="Homodimeric domain of signal transducing histidine kinase"/>
    <property type="match status" value="1"/>
</dbReference>
<feature type="domain" description="Response regulatory" evidence="17">
    <location>
        <begin position="875"/>
        <end position="994"/>
    </location>
</feature>
<dbReference type="InterPro" id="IPR000700">
    <property type="entry name" value="PAS-assoc_C"/>
</dbReference>
<comment type="caution">
    <text evidence="20">The sequence shown here is derived from an EMBL/GenBank/DDBJ whole genome shotgun (WGS) entry which is preliminary data.</text>
</comment>
<feature type="domain" description="Histidine kinase" evidence="16">
    <location>
        <begin position="479"/>
        <end position="700"/>
    </location>
</feature>
<dbReference type="Gene3D" id="1.10.287.130">
    <property type="match status" value="1"/>
</dbReference>
<dbReference type="InterPro" id="IPR036097">
    <property type="entry name" value="HisK_dim/P_sf"/>
</dbReference>
<dbReference type="CDD" id="cd16922">
    <property type="entry name" value="HATPase_EvgS-ArcB-TorS-like"/>
    <property type="match status" value="1"/>
</dbReference>
<evidence type="ECO:0000256" key="8">
    <source>
        <dbReference type="ARBA" id="ARBA00022741"/>
    </source>
</evidence>
<dbReference type="InterPro" id="IPR001610">
    <property type="entry name" value="PAC"/>
</dbReference>
<evidence type="ECO:0000256" key="4">
    <source>
        <dbReference type="ARBA" id="ARBA00022475"/>
    </source>
</evidence>
<dbReference type="SMART" id="SM00091">
    <property type="entry name" value="PAS"/>
    <property type="match status" value="3"/>
</dbReference>
<dbReference type="Pfam" id="PF00512">
    <property type="entry name" value="HisKA"/>
    <property type="match status" value="1"/>
</dbReference>
<evidence type="ECO:0000259" key="18">
    <source>
        <dbReference type="PROSITE" id="PS50112"/>
    </source>
</evidence>
<keyword evidence="8" id="KW-0547">Nucleotide-binding</keyword>
<keyword evidence="15" id="KW-0175">Coiled coil</keyword>
<dbReference type="PANTHER" id="PTHR45339">
    <property type="entry name" value="HYBRID SIGNAL TRANSDUCTION HISTIDINE KINASE J"/>
    <property type="match status" value="1"/>
</dbReference>
<dbReference type="Pfam" id="PF00989">
    <property type="entry name" value="PAS"/>
    <property type="match status" value="1"/>
</dbReference>
<evidence type="ECO:0000256" key="9">
    <source>
        <dbReference type="ARBA" id="ARBA00022777"/>
    </source>
</evidence>
<evidence type="ECO:0000259" key="19">
    <source>
        <dbReference type="PROSITE" id="PS50113"/>
    </source>
</evidence>
<evidence type="ECO:0000256" key="10">
    <source>
        <dbReference type="ARBA" id="ARBA00022840"/>
    </source>
</evidence>
<dbReference type="CDD" id="cd00130">
    <property type="entry name" value="PAS"/>
    <property type="match status" value="3"/>
</dbReference>
<feature type="modified residue" description="4-aspartylphosphate" evidence="14">
    <location>
        <position position="771"/>
    </location>
</feature>
<dbReference type="SMART" id="SM00387">
    <property type="entry name" value="HATPase_c"/>
    <property type="match status" value="1"/>
</dbReference>
<dbReference type="GO" id="GO:0000155">
    <property type="term" value="F:phosphorelay sensor kinase activity"/>
    <property type="evidence" value="ECO:0007669"/>
    <property type="project" value="InterPro"/>
</dbReference>
<dbReference type="OrthoDB" id="9810730at2"/>
<dbReference type="Pfam" id="PF02518">
    <property type="entry name" value="HATPase_c"/>
    <property type="match status" value="1"/>
</dbReference>
<keyword evidence="9" id="KW-0418">Kinase</keyword>
<evidence type="ECO:0000256" key="7">
    <source>
        <dbReference type="ARBA" id="ARBA00022692"/>
    </source>
</evidence>
<comment type="subcellular location">
    <subcellularLocation>
        <location evidence="2">Cell membrane</location>
        <topology evidence="2">Multi-pass membrane protein</topology>
    </subcellularLocation>
</comment>
<feature type="coiled-coil region" evidence="15">
    <location>
        <begin position="438"/>
        <end position="472"/>
    </location>
</feature>
<keyword evidence="12" id="KW-0902">Two-component regulatory system</keyword>